<keyword evidence="1" id="KW-0678">Repressor</keyword>
<dbReference type="InterPro" id="IPR009057">
    <property type="entry name" value="Homeodomain-like_sf"/>
</dbReference>
<keyword evidence="2" id="KW-0805">Transcription regulation</keyword>
<dbReference type="Pfam" id="PF13977">
    <property type="entry name" value="TetR_C_6"/>
    <property type="match status" value="1"/>
</dbReference>
<sequence length="207" mass="22602">MASVAPQATQEERTEASRRRIIEAALKVLAEEGYRNMTVARIQEVAGLSRGLVGYHFGSKQGLLEALIDSIRQDYADEVVKELDAGDPAGLDAILEMIDSYLTRLGGRPNRNTVLLVLMVESISELPELRTAVQSLNAVLRRRFGGWLTRGVEDGTVRPDVDPAVEAGLLQGLIRGITLQWLVDPDGFDLVAARRGALAMVRRSLAP</sequence>
<dbReference type="SUPFAM" id="SSF48498">
    <property type="entry name" value="Tetracyclin repressor-like, C-terminal domain"/>
    <property type="match status" value="1"/>
</dbReference>
<dbReference type="AlphaFoldDB" id="A0A365H9J7"/>
<dbReference type="GO" id="GO:0003700">
    <property type="term" value="F:DNA-binding transcription factor activity"/>
    <property type="evidence" value="ECO:0007669"/>
    <property type="project" value="TreeGrafter"/>
</dbReference>
<keyword evidence="3 5" id="KW-0238">DNA-binding</keyword>
<evidence type="ECO:0000313" key="7">
    <source>
        <dbReference type="EMBL" id="RAY15682.1"/>
    </source>
</evidence>
<protein>
    <recommendedName>
        <fullName evidence="6">HTH tetR-type domain-containing protein</fullName>
    </recommendedName>
</protein>
<dbReference type="SUPFAM" id="SSF46689">
    <property type="entry name" value="Homeodomain-like"/>
    <property type="match status" value="1"/>
</dbReference>
<comment type="caution">
    <text evidence="7">The sequence shown here is derived from an EMBL/GenBank/DDBJ whole genome shotgun (WGS) entry which is preliminary data.</text>
</comment>
<evidence type="ECO:0000256" key="5">
    <source>
        <dbReference type="PROSITE-ProRule" id="PRU00335"/>
    </source>
</evidence>
<dbReference type="InterPro" id="IPR039538">
    <property type="entry name" value="BetI_C"/>
</dbReference>
<evidence type="ECO:0000256" key="1">
    <source>
        <dbReference type="ARBA" id="ARBA00022491"/>
    </source>
</evidence>
<evidence type="ECO:0000256" key="2">
    <source>
        <dbReference type="ARBA" id="ARBA00023015"/>
    </source>
</evidence>
<reference evidence="7 8" key="1">
    <citation type="submission" date="2018-06" db="EMBL/GenBank/DDBJ databases">
        <title>Actinomadura craniellae sp. nov. isolated from marine sponge Craniella sp.</title>
        <authorList>
            <person name="Li L."/>
            <person name="Xu Q.H."/>
            <person name="Lin H.W."/>
            <person name="Lu Y.H."/>
        </authorList>
    </citation>
    <scope>NUCLEOTIDE SEQUENCE [LARGE SCALE GENOMIC DNA]</scope>
    <source>
        <strain evidence="7 8">LHW63021</strain>
    </source>
</reference>
<accession>A0A365H9J7</accession>
<dbReference type="InterPro" id="IPR001647">
    <property type="entry name" value="HTH_TetR"/>
</dbReference>
<dbReference type="InterPro" id="IPR050109">
    <property type="entry name" value="HTH-type_TetR-like_transc_reg"/>
</dbReference>
<dbReference type="Proteomes" id="UP000251891">
    <property type="component" value="Unassembled WGS sequence"/>
</dbReference>
<dbReference type="PANTHER" id="PTHR30055">
    <property type="entry name" value="HTH-TYPE TRANSCRIPTIONAL REGULATOR RUTR"/>
    <property type="match status" value="1"/>
</dbReference>
<dbReference type="PANTHER" id="PTHR30055:SF234">
    <property type="entry name" value="HTH-TYPE TRANSCRIPTIONAL REGULATOR BETI"/>
    <property type="match status" value="1"/>
</dbReference>
<dbReference type="GO" id="GO:0000976">
    <property type="term" value="F:transcription cis-regulatory region binding"/>
    <property type="evidence" value="ECO:0007669"/>
    <property type="project" value="TreeGrafter"/>
</dbReference>
<evidence type="ECO:0000259" key="6">
    <source>
        <dbReference type="PROSITE" id="PS50977"/>
    </source>
</evidence>
<feature type="DNA-binding region" description="H-T-H motif" evidence="5">
    <location>
        <begin position="38"/>
        <end position="57"/>
    </location>
</feature>
<keyword evidence="4" id="KW-0804">Transcription</keyword>
<evidence type="ECO:0000256" key="3">
    <source>
        <dbReference type="ARBA" id="ARBA00023125"/>
    </source>
</evidence>
<organism evidence="7 8">
    <name type="scientific">Actinomadura craniellae</name>
    <dbReference type="NCBI Taxonomy" id="2231787"/>
    <lineage>
        <taxon>Bacteria</taxon>
        <taxon>Bacillati</taxon>
        <taxon>Actinomycetota</taxon>
        <taxon>Actinomycetes</taxon>
        <taxon>Streptosporangiales</taxon>
        <taxon>Thermomonosporaceae</taxon>
        <taxon>Actinomadura</taxon>
    </lineage>
</organism>
<evidence type="ECO:0000256" key="4">
    <source>
        <dbReference type="ARBA" id="ARBA00023163"/>
    </source>
</evidence>
<dbReference type="Pfam" id="PF00440">
    <property type="entry name" value="TetR_N"/>
    <property type="match status" value="1"/>
</dbReference>
<feature type="domain" description="HTH tetR-type" evidence="6">
    <location>
        <begin position="15"/>
        <end position="75"/>
    </location>
</feature>
<evidence type="ECO:0000313" key="8">
    <source>
        <dbReference type="Proteomes" id="UP000251891"/>
    </source>
</evidence>
<gene>
    <name evidence="7" type="ORF">DPM19_07810</name>
</gene>
<keyword evidence="8" id="KW-1185">Reference proteome</keyword>
<name>A0A365H9J7_9ACTN</name>
<dbReference type="Gene3D" id="1.10.357.10">
    <property type="entry name" value="Tetracycline Repressor, domain 2"/>
    <property type="match status" value="1"/>
</dbReference>
<dbReference type="InterPro" id="IPR036271">
    <property type="entry name" value="Tet_transcr_reg_TetR-rel_C_sf"/>
</dbReference>
<dbReference type="EMBL" id="QLYX01000003">
    <property type="protein sequence ID" value="RAY15682.1"/>
    <property type="molecule type" value="Genomic_DNA"/>
</dbReference>
<dbReference type="PROSITE" id="PS50977">
    <property type="entry name" value="HTH_TETR_2"/>
    <property type="match status" value="1"/>
</dbReference>
<proteinExistence type="predicted"/>
<dbReference type="PRINTS" id="PR00455">
    <property type="entry name" value="HTHTETR"/>
</dbReference>